<dbReference type="Proteomes" id="UP001212152">
    <property type="component" value="Unassembled WGS sequence"/>
</dbReference>
<name>A0AAD5TSU0_9FUNG</name>
<dbReference type="GO" id="GO:0005634">
    <property type="term" value="C:nucleus"/>
    <property type="evidence" value="ECO:0007669"/>
    <property type="project" value="TreeGrafter"/>
</dbReference>
<dbReference type="EMBL" id="JADGJQ010000012">
    <property type="protein sequence ID" value="KAJ3181450.1"/>
    <property type="molecule type" value="Genomic_DNA"/>
</dbReference>
<dbReference type="InterPro" id="IPR012337">
    <property type="entry name" value="RNaseH-like_sf"/>
</dbReference>
<dbReference type="PANTHER" id="PTHR28083:SF1">
    <property type="entry name" value="GOOD FOR FULL DBP5 ACTIVITY PROTEIN 2"/>
    <property type="match status" value="1"/>
</dbReference>
<gene>
    <name evidence="3" type="ORF">HDU87_001058</name>
</gene>
<dbReference type="InterPro" id="IPR036397">
    <property type="entry name" value="RNaseH_sf"/>
</dbReference>
<proteinExistence type="predicted"/>
<dbReference type="InterPro" id="IPR040151">
    <property type="entry name" value="Gfd2/YDR514C-like"/>
</dbReference>
<comment type="caution">
    <text evidence="3">The sequence shown here is derived from an EMBL/GenBank/DDBJ whole genome shotgun (WGS) entry which is preliminary data.</text>
</comment>
<dbReference type="InterPro" id="IPR048519">
    <property type="entry name" value="Gfd2/YDR514C-like_C"/>
</dbReference>
<keyword evidence="4" id="KW-1185">Reference proteome</keyword>
<evidence type="ECO:0000313" key="3">
    <source>
        <dbReference type="EMBL" id="KAJ3181450.1"/>
    </source>
</evidence>
<evidence type="ECO:0000313" key="4">
    <source>
        <dbReference type="Proteomes" id="UP001212152"/>
    </source>
</evidence>
<feature type="coiled-coil region" evidence="1">
    <location>
        <begin position="114"/>
        <end position="141"/>
    </location>
</feature>
<reference evidence="3" key="1">
    <citation type="submission" date="2020-05" db="EMBL/GenBank/DDBJ databases">
        <title>Phylogenomic resolution of chytrid fungi.</title>
        <authorList>
            <person name="Stajich J.E."/>
            <person name="Amses K."/>
            <person name="Simmons R."/>
            <person name="Seto K."/>
            <person name="Myers J."/>
            <person name="Bonds A."/>
            <person name="Quandt C.A."/>
            <person name="Barry K."/>
            <person name="Liu P."/>
            <person name="Grigoriev I."/>
            <person name="Longcore J.E."/>
            <person name="James T.Y."/>
        </authorList>
    </citation>
    <scope>NUCLEOTIDE SEQUENCE</scope>
    <source>
        <strain evidence="3">JEL0379</strain>
    </source>
</reference>
<sequence>MKETEVATAYSISQLQDAFLKATPQKFHAKVKEYFKQPGIFVNSLKSQSLGIGYSTIQEKYIPFIPVQTGPVVYEHIVRICGTETPHTLNEQVAATLSKADIAVDWSYVVVDTEEDYKEMLKNLAERNGRLRAQRAAIEKEHLLKQAKADVEDHIFIALDIEAWEQDQDNLIEVGWTMWDPRKPASSAIVAKHFIIKENLKYRNSIWVPDHRLDYLHGESRTCSLDDTLAHLMVDMKNRRIALVGHDLKSDLEYLKTWSYDLEKYCDTMHDTRDLYLVVSGNDKASLQTMCTDLGISTRFMHNAGNDAYATMMTFLKMVKN</sequence>
<accession>A0AAD5TSU0</accession>
<dbReference type="AlphaFoldDB" id="A0AAD5TSU0"/>
<organism evidence="3 4">
    <name type="scientific">Geranomyces variabilis</name>
    <dbReference type="NCBI Taxonomy" id="109894"/>
    <lineage>
        <taxon>Eukaryota</taxon>
        <taxon>Fungi</taxon>
        <taxon>Fungi incertae sedis</taxon>
        <taxon>Chytridiomycota</taxon>
        <taxon>Chytridiomycota incertae sedis</taxon>
        <taxon>Chytridiomycetes</taxon>
        <taxon>Spizellomycetales</taxon>
        <taxon>Powellomycetaceae</taxon>
        <taxon>Geranomyces</taxon>
    </lineage>
</organism>
<evidence type="ECO:0000259" key="2">
    <source>
        <dbReference type="Pfam" id="PF21762"/>
    </source>
</evidence>
<dbReference type="SUPFAM" id="SSF53098">
    <property type="entry name" value="Ribonuclease H-like"/>
    <property type="match status" value="1"/>
</dbReference>
<feature type="domain" description="Gfd2/YDR514C-like C-terminal" evidence="2">
    <location>
        <begin position="155"/>
        <end position="318"/>
    </location>
</feature>
<keyword evidence="1" id="KW-0175">Coiled coil</keyword>
<evidence type="ECO:0000256" key="1">
    <source>
        <dbReference type="SAM" id="Coils"/>
    </source>
</evidence>
<protein>
    <recommendedName>
        <fullName evidence="2">Gfd2/YDR514C-like C-terminal domain-containing protein</fullName>
    </recommendedName>
</protein>
<dbReference type="GO" id="GO:0003676">
    <property type="term" value="F:nucleic acid binding"/>
    <property type="evidence" value="ECO:0007669"/>
    <property type="project" value="InterPro"/>
</dbReference>
<dbReference type="Pfam" id="PF21762">
    <property type="entry name" value="DEDDh_C"/>
    <property type="match status" value="1"/>
</dbReference>
<dbReference type="PANTHER" id="PTHR28083">
    <property type="entry name" value="GOOD FOR FULL DBP5 ACTIVITY PROTEIN 2"/>
    <property type="match status" value="1"/>
</dbReference>
<dbReference type="Gene3D" id="3.30.420.10">
    <property type="entry name" value="Ribonuclease H-like superfamily/Ribonuclease H"/>
    <property type="match status" value="1"/>
</dbReference>